<accession>A0A402ASW8</accession>
<dbReference type="Proteomes" id="UP000287188">
    <property type="component" value="Unassembled WGS sequence"/>
</dbReference>
<reference evidence="2" key="1">
    <citation type="submission" date="2018-12" db="EMBL/GenBank/DDBJ databases">
        <title>Tengunoibacter tsumagoiensis gen. nov., sp. nov., Dictyobacter kobayashii sp. nov., D. alpinus sp. nov., and D. joshuensis sp. nov. and description of Dictyobacteraceae fam. nov. within the order Ktedonobacterales isolated from Tengu-no-mugimeshi.</title>
        <authorList>
            <person name="Wang C.M."/>
            <person name="Zheng Y."/>
            <person name="Sakai Y."/>
            <person name="Toyoda A."/>
            <person name="Minakuchi Y."/>
            <person name="Abe K."/>
            <person name="Yokota A."/>
            <person name="Yabe S."/>
        </authorList>
    </citation>
    <scope>NUCLEOTIDE SEQUENCE [LARGE SCALE GENOMIC DNA]</scope>
    <source>
        <strain evidence="2">Uno11</strain>
    </source>
</reference>
<evidence type="ECO:0000313" key="1">
    <source>
        <dbReference type="EMBL" id="GCE22216.1"/>
    </source>
</evidence>
<gene>
    <name evidence="1" type="ORF">KDK_60160</name>
</gene>
<dbReference type="AlphaFoldDB" id="A0A402ASW8"/>
<name>A0A402ASW8_9CHLR</name>
<organism evidence="1 2">
    <name type="scientific">Dictyobacter kobayashii</name>
    <dbReference type="NCBI Taxonomy" id="2014872"/>
    <lineage>
        <taxon>Bacteria</taxon>
        <taxon>Bacillati</taxon>
        <taxon>Chloroflexota</taxon>
        <taxon>Ktedonobacteria</taxon>
        <taxon>Ktedonobacterales</taxon>
        <taxon>Dictyobacteraceae</taxon>
        <taxon>Dictyobacter</taxon>
    </lineage>
</organism>
<keyword evidence="2" id="KW-1185">Reference proteome</keyword>
<sequence>MANYESALGKNFLDEDLSIEQNEEQRRHHIAKAAQLFYDYAMYALNTRWDQKLKFAYRAGKDGERVVRAARAIRRCVVELGKLGNPDMIDQVYLAFKERMSTLSEGTWKPDKDTESDVAEAKRTTSAYRFSSQIPSHQDGK</sequence>
<dbReference type="RefSeq" id="WP_126554822.1">
    <property type="nucleotide sequence ID" value="NZ_BIFS01000002.1"/>
</dbReference>
<evidence type="ECO:0000313" key="2">
    <source>
        <dbReference type="Proteomes" id="UP000287188"/>
    </source>
</evidence>
<protein>
    <submittedName>
        <fullName evidence="1">Uncharacterized protein</fullName>
    </submittedName>
</protein>
<proteinExistence type="predicted"/>
<dbReference type="EMBL" id="BIFS01000002">
    <property type="protein sequence ID" value="GCE22216.1"/>
    <property type="molecule type" value="Genomic_DNA"/>
</dbReference>
<comment type="caution">
    <text evidence="1">The sequence shown here is derived from an EMBL/GenBank/DDBJ whole genome shotgun (WGS) entry which is preliminary data.</text>
</comment>